<protein>
    <recommendedName>
        <fullName evidence="1">Trigger factor ribosome-binding bacterial domain-containing protein</fullName>
    </recommendedName>
</protein>
<sequence>QAEKLLEELKEKVQVEIEDVGTLRKKLAITVPAEVITQELERNFNELRSDAMVPGFRKGHAPIQLVQKRFGADVRESLTTTILGQSFFAATETNELEVLGDPLFNIAADEGEKLMEIDEALQHIKLPESGDFSYRCEVEIKPAFELPKLKGIEVKTPKITITDKDVKEHLMRQRKIRGRYEPLTKGSAKVDDLAIAKSRLTVDGKLVKEEDNVELGVRATRLDGILLDKLDEVLTGAKPGDVRSIECEIPDDY</sequence>
<dbReference type="InterPro" id="IPR008881">
    <property type="entry name" value="Trigger_fac_ribosome-bd_bac"/>
</dbReference>
<dbReference type="GO" id="GO:0015031">
    <property type="term" value="P:protein transport"/>
    <property type="evidence" value="ECO:0007669"/>
    <property type="project" value="InterPro"/>
</dbReference>
<dbReference type="SUPFAM" id="SSF54534">
    <property type="entry name" value="FKBP-like"/>
    <property type="match status" value="1"/>
</dbReference>
<feature type="domain" description="Trigger factor ribosome-binding bacterial" evidence="1">
    <location>
        <begin position="14"/>
        <end position="170"/>
    </location>
</feature>
<name>X0X961_9ZZZZ</name>
<proteinExistence type="predicted"/>
<dbReference type="GO" id="GO:0006457">
    <property type="term" value="P:protein folding"/>
    <property type="evidence" value="ECO:0007669"/>
    <property type="project" value="InterPro"/>
</dbReference>
<dbReference type="AlphaFoldDB" id="X0X961"/>
<dbReference type="Pfam" id="PF05697">
    <property type="entry name" value="Trigger_N"/>
    <property type="match status" value="1"/>
</dbReference>
<feature type="non-terminal residue" evidence="2">
    <location>
        <position position="1"/>
    </location>
</feature>
<dbReference type="Gene3D" id="3.30.70.1050">
    <property type="entry name" value="Trigger factor ribosome-binding domain"/>
    <property type="match status" value="1"/>
</dbReference>
<feature type="non-terminal residue" evidence="2">
    <location>
        <position position="253"/>
    </location>
</feature>
<accession>X0X961</accession>
<evidence type="ECO:0000259" key="1">
    <source>
        <dbReference type="Pfam" id="PF05697"/>
    </source>
</evidence>
<reference evidence="2" key="1">
    <citation type="journal article" date="2014" name="Front. Microbiol.">
        <title>High frequency of phylogenetically diverse reductive dehalogenase-homologous genes in deep subseafloor sedimentary metagenomes.</title>
        <authorList>
            <person name="Kawai M."/>
            <person name="Futagami T."/>
            <person name="Toyoda A."/>
            <person name="Takaki Y."/>
            <person name="Nishi S."/>
            <person name="Hori S."/>
            <person name="Arai W."/>
            <person name="Tsubouchi T."/>
            <person name="Morono Y."/>
            <person name="Uchiyama I."/>
            <person name="Ito T."/>
            <person name="Fujiyama A."/>
            <person name="Inagaki F."/>
            <person name="Takami H."/>
        </authorList>
    </citation>
    <scope>NUCLEOTIDE SEQUENCE</scope>
    <source>
        <strain evidence="2">Expedition CK06-06</strain>
    </source>
</reference>
<evidence type="ECO:0000313" key="2">
    <source>
        <dbReference type="EMBL" id="GAG39600.1"/>
    </source>
</evidence>
<dbReference type="EMBL" id="BARS01040799">
    <property type="protein sequence ID" value="GAG39600.1"/>
    <property type="molecule type" value="Genomic_DNA"/>
</dbReference>
<comment type="caution">
    <text evidence="2">The sequence shown here is derived from an EMBL/GenBank/DDBJ whole genome shotgun (WGS) entry which is preliminary data.</text>
</comment>
<organism evidence="2">
    <name type="scientific">marine sediment metagenome</name>
    <dbReference type="NCBI Taxonomy" id="412755"/>
    <lineage>
        <taxon>unclassified sequences</taxon>
        <taxon>metagenomes</taxon>
        <taxon>ecological metagenomes</taxon>
    </lineage>
</organism>
<gene>
    <name evidence="2" type="ORF">S01H1_62143</name>
</gene>
<dbReference type="InterPro" id="IPR036611">
    <property type="entry name" value="Trigger_fac_ribosome-bd_sf"/>
</dbReference>
<dbReference type="SUPFAM" id="SSF102735">
    <property type="entry name" value="Trigger factor ribosome-binding domain"/>
    <property type="match status" value="1"/>
</dbReference>